<dbReference type="OrthoDB" id="7282145at2"/>
<organism evidence="2 3">
    <name type="scientific">Acidocella aminolytica 101 = DSM 11237</name>
    <dbReference type="NCBI Taxonomy" id="1120923"/>
    <lineage>
        <taxon>Bacteria</taxon>
        <taxon>Pseudomonadati</taxon>
        <taxon>Pseudomonadota</taxon>
        <taxon>Alphaproteobacteria</taxon>
        <taxon>Acetobacterales</taxon>
        <taxon>Acidocellaceae</taxon>
        <taxon>Acidocella</taxon>
    </lineage>
</organism>
<dbReference type="EMBL" id="BANC01000054">
    <property type="protein sequence ID" value="GAN80718.1"/>
    <property type="molecule type" value="Genomic_DNA"/>
</dbReference>
<feature type="chain" id="PRO_5010292140" description="DUF4410 domain-containing protein" evidence="1">
    <location>
        <begin position="30"/>
        <end position="222"/>
    </location>
</feature>
<protein>
    <recommendedName>
        <fullName evidence="4">DUF4410 domain-containing protein</fullName>
    </recommendedName>
</protein>
<dbReference type="STRING" id="1120923.SAMN02746095_00686"/>
<name>A0A0D6PHP0_9PROT</name>
<dbReference type="RefSeq" id="WP_048879109.1">
    <property type="nucleotide sequence ID" value="NZ_BANC01000054.1"/>
</dbReference>
<sequence length="222" mass="22564">MDMMKRLKISALGLSALVLTGCASPQVTAMSHTGSSANTPAPEQVLVNITPAPQSSPTETQTVNNAVTGLQTALMENLSREHVAASIYNPALDQSGVLVMHVTISAATPGNAAARLVVGLGAGASQLLVTTDIRPGGQQPGGAAEQFSVASGSGAKPGLILPGGIALATHNVWSLAIGGAVDVAMNRRSGISAAEDKTAKRIVAELKAYYTAQGWNWPAQSD</sequence>
<feature type="signal peptide" evidence="1">
    <location>
        <begin position="1"/>
        <end position="29"/>
    </location>
</feature>
<dbReference type="Proteomes" id="UP000032668">
    <property type="component" value="Unassembled WGS sequence"/>
</dbReference>
<accession>A0A0D6PHP0</accession>
<dbReference type="InterPro" id="IPR025522">
    <property type="entry name" value="DUF4410"/>
</dbReference>
<dbReference type="Pfam" id="PF14366">
    <property type="entry name" value="DUF4410"/>
    <property type="match status" value="1"/>
</dbReference>
<evidence type="ECO:0000256" key="1">
    <source>
        <dbReference type="SAM" id="SignalP"/>
    </source>
</evidence>
<proteinExistence type="predicted"/>
<reference evidence="2 3" key="1">
    <citation type="submission" date="2012-11" db="EMBL/GenBank/DDBJ databases">
        <title>Whole genome sequence of Acidocella aminolytica 101 = DSM 11237.</title>
        <authorList>
            <person name="Azuma Y."/>
            <person name="Higashiura N."/>
            <person name="Hirakawa H."/>
            <person name="Matsushita K."/>
        </authorList>
    </citation>
    <scope>NUCLEOTIDE SEQUENCE [LARGE SCALE GENOMIC DNA]</scope>
    <source>
        <strain evidence="3">101 / DSM 11237</strain>
    </source>
</reference>
<comment type="caution">
    <text evidence="2">The sequence shown here is derived from an EMBL/GenBank/DDBJ whole genome shotgun (WGS) entry which is preliminary data.</text>
</comment>
<evidence type="ECO:0000313" key="3">
    <source>
        <dbReference type="Proteomes" id="UP000032668"/>
    </source>
</evidence>
<keyword evidence="3" id="KW-1185">Reference proteome</keyword>
<dbReference type="AlphaFoldDB" id="A0A0D6PHP0"/>
<evidence type="ECO:0008006" key="4">
    <source>
        <dbReference type="Google" id="ProtNLM"/>
    </source>
</evidence>
<gene>
    <name evidence="2" type="ORF">Aam_055_098</name>
</gene>
<dbReference type="PROSITE" id="PS51257">
    <property type="entry name" value="PROKAR_LIPOPROTEIN"/>
    <property type="match status" value="1"/>
</dbReference>
<keyword evidence="1" id="KW-0732">Signal</keyword>
<evidence type="ECO:0000313" key="2">
    <source>
        <dbReference type="EMBL" id="GAN80718.1"/>
    </source>
</evidence>